<evidence type="ECO:0000313" key="2">
    <source>
        <dbReference type="EMBL" id="MDL4935567.1"/>
    </source>
</evidence>
<gene>
    <name evidence="2" type="ORF">QRX88_07575</name>
</gene>
<dbReference type="Proteomes" id="UP001241571">
    <property type="component" value="Unassembled WGS sequence"/>
</dbReference>
<dbReference type="AlphaFoldDB" id="A0ABD4ZS48"/>
<feature type="region of interest" description="Disordered" evidence="1">
    <location>
        <begin position="17"/>
        <end position="51"/>
    </location>
</feature>
<organism evidence="2 3">
    <name type="scientific">Enterococcus gallinarum</name>
    <dbReference type="NCBI Taxonomy" id="1353"/>
    <lineage>
        <taxon>Bacteria</taxon>
        <taxon>Bacillati</taxon>
        <taxon>Bacillota</taxon>
        <taxon>Bacilli</taxon>
        <taxon>Lactobacillales</taxon>
        <taxon>Enterococcaceae</taxon>
        <taxon>Enterococcus</taxon>
    </lineage>
</organism>
<proteinExistence type="predicted"/>
<evidence type="ECO:0000256" key="1">
    <source>
        <dbReference type="SAM" id="MobiDB-lite"/>
    </source>
</evidence>
<sequence length="51" mass="6024">MKRITMIGLRSKTELMVSNGEPSERDLEKKHNDWLAKQDRIDGEQRRAKRA</sequence>
<protein>
    <submittedName>
        <fullName evidence="2">Uncharacterized protein</fullName>
    </submittedName>
</protein>
<evidence type="ECO:0000313" key="3">
    <source>
        <dbReference type="Proteomes" id="UP001241571"/>
    </source>
</evidence>
<dbReference type="RefSeq" id="WP_167757127.1">
    <property type="nucleotide sequence ID" value="NZ_JAASJM010000007.1"/>
</dbReference>
<reference evidence="2 3" key="1">
    <citation type="submission" date="2023-06" db="EMBL/GenBank/DDBJ databases">
        <title>Acute promotion of culturable opportunistic pathogens and persistent increase of antibiotic resistance following antibiotic exposure in mouse gut microbiota.</title>
        <authorList>
            <person name="Li L."/>
            <person name="Wang B."/>
            <person name="Sun Y."/>
            <person name="Wang M."/>
            <person name="Xu H."/>
        </authorList>
    </citation>
    <scope>NUCLEOTIDE SEQUENCE [LARGE SCALE GENOMIC DNA]</scope>
    <source>
        <strain evidence="2 3">CRI2_2</strain>
    </source>
</reference>
<dbReference type="EMBL" id="JASUBT010000004">
    <property type="protein sequence ID" value="MDL4935567.1"/>
    <property type="molecule type" value="Genomic_DNA"/>
</dbReference>
<name>A0ABD4ZS48_ENTGA</name>
<comment type="caution">
    <text evidence="2">The sequence shown here is derived from an EMBL/GenBank/DDBJ whole genome shotgun (WGS) entry which is preliminary data.</text>
</comment>
<accession>A0ABD4ZS48</accession>
<feature type="compositionally biased region" description="Basic and acidic residues" evidence="1">
    <location>
        <begin position="22"/>
        <end position="51"/>
    </location>
</feature>